<feature type="transmembrane region" description="Helical" evidence="4">
    <location>
        <begin position="180"/>
        <end position="200"/>
    </location>
</feature>
<dbReference type="InterPro" id="IPR002110">
    <property type="entry name" value="Ankyrin_rpt"/>
</dbReference>
<evidence type="ECO:0000313" key="5">
    <source>
        <dbReference type="EMBL" id="KAF2829034.1"/>
    </source>
</evidence>
<gene>
    <name evidence="5" type="ORF">CC86DRAFT_368158</name>
</gene>
<accession>A0A6A7A8A4</accession>
<dbReference type="PANTHER" id="PTHR24198">
    <property type="entry name" value="ANKYRIN REPEAT AND PROTEIN KINASE DOMAIN-CONTAINING PROTEIN"/>
    <property type="match status" value="1"/>
</dbReference>
<dbReference type="PANTHER" id="PTHR24198:SF165">
    <property type="entry name" value="ANKYRIN REPEAT-CONTAINING PROTEIN-RELATED"/>
    <property type="match status" value="1"/>
</dbReference>
<dbReference type="AlphaFoldDB" id="A0A6A7A8A4"/>
<keyword evidence="4" id="KW-0472">Membrane</keyword>
<keyword evidence="6" id="KW-1185">Reference proteome</keyword>
<dbReference type="PROSITE" id="PS50297">
    <property type="entry name" value="ANK_REP_REGION"/>
    <property type="match status" value="2"/>
</dbReference>
<dbReference type="Gene3D" id="1.25.40.20">
    <property type="entry name" value="Ankyrin repeat-containing domain"/>
    <property type="match status" value="1"/>
</dbReference>
<dbReference type="Pfam" id="PF00023">
    <property type="entry name" value="Ank"/>
    <property type="match status" value="1"/>
</dbReference>
<evidence type="ECO:0000256" key="1">
    <source>
        <dbReference type="ARBA" id="ARBA00022737"/>
    </source>
</evidence>
<feature type="repeat" description="ANK" evidence="3">
    <location>
        <begin position="99"/>
        <end position="125"/>
    </location>
</feature>
<dbReference type="Proteomes" id="UP000799424">
    <property type="component" value="Unassembled WGS sequence"/>
</dbReference>
<proteinExistence type="predicted"/>
<dbReference type="InterPro" id="IPR036770">
    <property type="entry name" value="Ankyrin_rpt-contain_sf"/>
</dbReference>
<evidence type="ECO:0000313" key="6">
    <source>
        <dbReference type="Proteomes" id="UP000799424"/>
    </source>
</evidence>
<keyword evidence="1" id="KW-0677">Repeat</keyword>
<feature type="transmembrane region" description="Helical" evidence="4">
    <location>
        <begin position="307"/>
        <end position="325"/>
    </location>
</feature>
<keyword evidence="2 3" id="KW-0040">ANK repeat</keyword>
<reference evidence="5" key="1">
    <citation type="journal article" date="2020" name="Stud. Mycol.">
        <title>101 Dothideomycetes genomes: a test case for predicting lifestyles and emergence of pathogens.</title>
        <authorList>
            <person name="Haridas S."/>
            <person name="Albert R."/>
            <person name="Binder M."/>
            <person name="Bloem J."/>
            <person name="Labutti K."/>
            <person name="Salamov A."/>
            <person name="Andreopoulos B."/>
            <person name="Baker S."/>
            <person name="Barry K."/>
            <person name="Bills G."/>
            <person name="Bluhm B."/>
            <person name="Cannon C."/>
            <person name="Castanera R."/>
            <person name="Culley D."/>
            <person name="Daum C."/>
            <person name="Ezra D."/>
            <person name="Gonzalez J."/>
            <person name="Henrissat B."/>
            <person name="Kuo A."/>
            <person name="Liang C."/>
            <person name="Lipzen A."/>
            <person name="Lutzoni F."/>
            <person name="Magnuson J."/>
            <person name="Mondo S."/>
            <person name="Nolan M."/>
            <person name="Ohm R."/>
            <person name="Pangilinan J."/>
            <person name="Park H.-J."/>
            <person name="Ramirez L."/>
            <person name="Alfaro M."/>
            <person name="Sun H."/>
            <person name="Tritt A."/>
            <person name="Yoshinaga Y."/>
            <person name="Zwiers L.-H."/>
            <person name="Turgeon B."/>
            <person name="Goodwin S."/>
            <person name="Spatafora J."/>
            <person name="Crous P."/>
            <person name="Grigoriev I."/>
        </authorList>
    </citation>
    <scope>NUCLEOTIDE SEQUENCE</scope>
    <source>
        <strain evidence="5">CBS 113818</strain>
    </source>
</reference>
<sequence>MSPERRRCQIVELYYDAIVKADMRLISTLLDRGFVTAKTTNRTRQTPLIAAVEAGKAAVVRFLLQKGADVNGYGVIATRILRREKRGCCGQSAAVYEHTYRTPLQYAAQLGNFTIVKLLIDNGADDALIAPDGQLALRLAATNSHREIVDYLPRRRGGGFKRWMAKHTKAIHRCKKSARAIGVVGAVVVWVIPRFFVWSLPKHLVVLPVVKRIKWLHTHRAEIPGLIVEQLKGFWVWLRKIPAAILEGVKKVPGDVWKFVKATGSFSADFVKEVWKLITRLPNAAKIALVWLWTGIKKTGMAIGNSFAHLLSFIHTIVAAISSFFQRITLRDVWRGFVACLRMTFVDAPAKLWKWLCSFGEMSLKVFQAMFGCIGWLMWQLIKGLMYAVMYIPVKLGDILVASGGSLRAGGKEIMVWFDPKRI</sequence>
<dbReference type="SUPFAM" id="SSF48403">
    <property type="entry name" value="Ankyrin repeat"/>
    <property type="match status" value="1"/>
</dbReference>
<protein>
    <submittedName>
        <fullName evidence="5">Ankyrin</fullName>
    </submittedName>
</protein>
<dbReference type="Pfam" id="PF12796">
    <property type="entry name" value="Ank_2"/>
    <property type="match status" value="1"/>
</dbReference>
<evidence type="ECO:0000256" key="2">
    <source>
        <dbReference type="ARBA" id="ARBA00023043"/>
    </source>
</evidence>
<dbReference type="PROSITE" id="PS50088">
    <property type="entry name" value="ANK_REPEAT"/>
    <property type="match status" value="2"/>
</dbReference>
<name>A0A6A7A8A4_9PLEO</name>
<feature type="repeat" description="ANK" evidence="3">
    <location>
        <begin position="43"/>
        <end position="75"/>
    </location>
</feature>
<organism evidence="5 6">
    <name type="scientific">Ophiobolus disseminans</name>
    <dbReference type="NCBI Taxonomy" id="1469910"/>
    <lineage>
        <taxon>Eukaryota</taxon>
        <taxon>Fungi</taxon>
        <taxon>Dikarya</taxon>
        <taxon>Ascomycota</taxon>
        <taxon>Pezizomycotina</taxon>
        <taxon>Dothideomycetes</taxon>
        <taxon>Pleosporomycetidae</taxon>
        <taxon>Pleosporales</taxon>
        <taxon>Pleosporineae</taxon>
        <taxon>Phaeosphaeriaceae</taxon>
        <taxon>Ophiobolus</taxon>
    </lineage>
</organism>
<keyword evidence="4" id="KW-1133">Transmembrane helix</keyword>
<evidence type="ECO:0000256" key="3">
    <source>
        <dbReference type="PROSITE-ProRule" id="PRU00023"/>
    </source>
</evidence>
<dbReference type="SMART" id="SM00248">
    <property type="entry name" value="ANK"/>
    <property type="match status" value="3"/>
</dbReference>
<keyword evidence="4" id="KW-0812">Transmembrane</keyword>
<evidence type="ECO:0000256" key="4">
    <source>
        <dbReference type="SAM" id="Phobius"/>
    </source>
</evidence>
<dbReference type="OrthoDB" id="4772757at2759"/>
<dbReference type="EMBL" id="MU006221">
    <property type="protein sequence ID" value="KAF2829034.1"/>
    <property type="molecule type" value="Genomic_DNA"/>
</dbReference>